<dbReference type="GO" id="GO:0055085">
    <property type="term" value="P:transmembrane transport"/>
    <property type="evidence" value="ECO:0007669"/>
    <property type="project" value="InterPro"/>
</dbReference>
<dbReference type="RefSeq" id="WP_094788153.1">
    <property type="nucleotide sequence ID" value="NZ_NDXW01000001.1"/>
</dbReference>
<comment type="caution">
    <text evidence="7">The sequence shown here is derived from an EMBL/GenBank/DDBJ whole genome shotgun (WGS) entry which is preliminary data.</text>
</comment>
<feature type="transmembrane region" description="Helical" evidence="5">
    <location>
        <begin position="179"/>
        <end position="204"/>
    </location>
</feature>
<evidence type="ECO:0000313" key="7">
    <source>
        <dbReference type="EMBL" id="RDH45144.1"/>
    </source>
</evidence>
<feature type="transmembrane region" description="Helical" evidence="5">
    <location>
        <begin position="313"/>
        <end position="331"/>
    </location>
</feature>
<evidence type="ECO:0000256" key="1">
    <source>
        <dbReference type="ARBA" id="ARBA00004141"/>
    </source>
</evidence>
<feature type="domain" description="STAS" evidence="6">
    <location>
        <begin position="461"/>
        <end position="574"/>
    </location>
</feature>
<dbReference type="PANTHER" id="PTHR11814">
    <property type="entry name" value="SULFATE TRANSPORTER"/>
    <property type="match status" value="1"/>
</dbReference>
<evidence type="ECO:0000256" key="5">
    <source>
        <dbReference type="SAM" id="Phobius"/>
    </source>
</evidence>
<dbReference type="InterPro" id="IPR001902">
    <property type="entry name" value="SLC26A/SulP_fam"/>
</dbReference>
<feature type="transmembrane region" description="Helical" evidence="5">
    <location>
        <begin position="224"/>
        <end position="244"/>
    </location>
</feature>
<proteinExistence type="predicted"/>
<dbReference type="GO" id="GO:0016020">
    <property type="term" value="C:membrane"/>
    <property type="evidence" value="ECO:0007669"/>
    <property type="project" value="UniProtKB-SubCell"/>
</dbReference>
<dbReference type="Proteomes" id="UP000257039">
    <property type="component" value="Unassembled WGS sequence"/>
</dbReference>
<dbReference type="PROSITE" id="PS50801">
    <property type="entry name" value="STAS"/>
    <property type="match status" value="1"/>
</dbReference>
<gene>
    <name evidence="7" type="ORF">B9G39_17800</name>
</gene>
<keyword evidence="2 5" id="KW-0812">Transmembrane</keyword>
<feature type="transmembrane region" description="Helical" evidence="5">
    <location>
        <begin position="33"/>
        <end position="54"/>
    </location>
</feature>
<keyword evidence="8" id="KW-1185">Reference proteome</keyword>
<dbReference type="Pfam" id="PF00916">
    <property type="entry name" value="Sulfate_transp"/>
    <property type="match status" value="1"/>
</dbReference>
<dbReference type="InterPro" id="IPR036513">
    <property type="entry name" value="STAS_dom_sf"/>
</dbReference>
<dbReference type="Gene3D" id="3.30.750.24">
    <property type="entry name" value="STAS domain"/>
    <property type="match status" value="1"/>
</dbReference>
<evidence type="ECO:0000256" key="4">
    <source>
        <dbReference type="ARBA" id="ARBA00023136"/>
    </source>
</evidence>
<keyword evidence="3 5" id="KW-1133">Transmembrane helix</keyword>
<keyword evidence="4 5" id="KW-0472">Membrane</keyword>
<dbReference type="Pfam" id="PF01740">
    <property type="entry name" value="STAS"/>
    <property type="match status" value="1"/>
</dbReference>
<feature type="transmembrane region" description="Helical" evidence="5">
    <location>
        <begin position="141"/>
        <end position="159"/>
    </location>
</feature>
<dbReference type="NCBIfam" id="TIGR00815">
    <property type="entry name" value="sulP"/>
    <property type="match status" value="1"/>
</dbReference>
<dbReference type="AlphaFoldDB" id="A0A4P9VRV0"/>
<feature type="transmembrane region" description="Helical" evidence="5">
    <location>
        <begin position="107"/>
        <end position="129"/>
    </location>
</feature>
<dbReference type="InterPro" id="IPR002645">
    <property type="entry name" value="STAS_dom"/>
</dbReference>
<protein>
    <submittedName>
        <fullName evidence="7">STAS domain-containing protein</fullName>
    </submittedName>
</protein>
<name>A0A4P9VRV0_9GAMM</name>
<organism evidence="7 8">
    <name type="scientific">Zooshikella ganghwensis</name>
    <dbReference type="NCBI Taxonomy" id="202772"/>
    <lineage>
        <taxon>Bacteria</taxon>
        <taxon>Pseudomonadati</taxon>
        <taxon>Pseudomonadota</taxon>
        <taxon>Gammaproteobacteria</taxon>
        <taxon>Oceanospirillales</taxon>
        <taxon>Zooshikellaceae</taxon>
        <taxon>Zooshikella</taxon>
    </lineage>
</organism>
<feature type="transmembrane region" description="Helical" evidence="5">
    <location>
        <begin position="376"/>
        <end position="395"/>
    </location>
</feature>
<accession>A0A4P9VRV0</accession>
<evidence type="ECO:0000256" key="2">
    <source>
        <dbReference type="ARBA" id="ARBA00022692"/>
    </source>
</evidence>
<feature type="transmembrane region" description="Helical" evidence="5">
    <location>
        <begin position="415"/>
        <end position="438"/>
    </location>
</feature>
<sequence length="578" mass="62765">MQLNSLILSVIKQLFPARQWLKNYKTEHFNGDLIAALIVTIMLIPQSLAYALLAGLPAEMGLYASILPLVFYGFLGSSYSLSVGPVAIISLMTASAVMPIASPESPAYTTLAILLAFISGLVLLLLGILRFGFIANFLSHPVVSGFISASGIIIIISQLKHLLGIPVSGDNLITQGTTLFQSIPAMHSTTCILAISCLAGLWWLRRCFLRYFPTWGVPLHYAQLLSKAAPVIVILLATLTTYYFRLDLKGVAIVGEIPKGLPQLSWPTMTGAHWQQLTSSALLIAIIGFIESISIGKTLAAKKRQRINPNQELIGLGSANLASAFSGGFPVTGGFSRSVVNFDAGASTPAAGIFAALGIAIVALWLTPLLFYLPKAALAVTIVMAVISLIDIGLIRKAWRYSRTEFTGITTTLTITLFFGVEYGVLSGVAISVSLHLLKTARPHIAVVGEIPGTEHFRNIQRHNVITYPHIISIRVDESLYFANSSFLEDKIYSLIAQNTKVKHVILMCTAINEIDLSALETLEVINCRLQELNIHFHLSEVKGPVMDTLQKTTFTKQLNGNIYLSQHQAIEDLKTAP</sequence>
<feature type="transmembrane region" description="Helical" evidence="5">
    <location>
        <begin position="351"/>
        <end position="371"/>
    </location>
</feature>
<dbReference type="InterPro" id="IPR011547">
    <property type="entry name" value="SLC26A/SulP_dom"/>
</dbReference>
<dbReference type="EMBL" id="NDXW01000001">
    <property type="protein sequence ID" value="RDH45144.1"/>
    <property type="molecule type" value="Genomic_DNA"/>
</dbReference>
<evidence type="ECO:0000259" key="6">
    <source>
        <dbReference type="PROSITE" id="PS50801"/>
    </source>
</evidence>
<feature type="transmembrane region" description="Helical" evidence="5">
    <location>
        <begin position="274"/>
        <end position="293"/>
    </location>
</feature>
<reference evidence="7 8" key="1">
    <citation type="submission" date="2017-04" db="EMBL/GenBank/DDBJ databases">
        <title>Draft genome sequence of Zooshikella ganghwensis VG4 isolated from Red Sea sediments.</title>
        <authorList>
            <person name="Rehman Z."/>
            <person name="Alam I."/>
            <person name="Kamau A."/>
            <person name="Bajic V."/>
            <person name="Leiknes T."/>
        </authorList>
    </citation>
    <scope>NUCLEOTIDE SEQUENCE [LARGE SCALE GENOMIC DNA]</scope>
    <source>
        <strain evidence="7 8">VG4</strain>
    </source>
</reference>
<comment type="subcellular location">
    <subcellularLocation>
        <location evidence="1">Membrane</location>
        <topology evidence="1">Multi-pass membrane protein</topology>
    </subcellularLocation>
</comment>
<dbReference type="SUPFAM" id="SSF52091">
    <property type="entry name" value="SpoIIaa-like"/>
    <property type="match status" value="1"/>
</dbReference>
<dbReference type="CDD" id="cd07042">
    <property type="entry name" value="STAS_SulP_like_sulfate_transporter"/>
    <property type="match status" value="1"/>
</dbReference>
<evidence type="ECO:0000256" key="3">
    <source>
        <dbReference type="ARBA" id="ARBA00022989"/>
    </source>
</evidence>
<evidence type="ECO:0000313" key="8">
    <source>
        <dbReference type="Proteomes" id="UP000257039"/>
    </source>
</evidence>